<sequence length="337" mass="36748">MRFVDEAEILVRSGKGGAGCVSFRREKYIPKGGPDGGDGGKGGDVIFRAREKLLSLYDFRHKRVYEAENGRPGQGRMCYGRAGQDMVVDVPAGTLIYRLEEDGEETLIADLVNDGQEVVLVTGGRGGKGNTHFKSSTMRAPRFAQPGEPAQEMRIRLELKFLADVGLLGLPNAGKSTFISKISAARPKVAPYPFTTLNPNLGVVVGDDGRRMVVADIPGLIQGAHAGQGLGHTFLKHVERSRFLVHILSAEDLFLEDPWAGFELINEELGKYKTALRTKKQLLVINKIDLMGDDELAVLKQAARDAGKDVFFISALHGQGVDALLSAMWREMETLEG</sequence>
<dbReference type="NCBIfam" id="TIGR02729">
    <property type="entry name" value="Obg_CgtA"/>
    <property type="match status" value="1"/>
</dbReference>
<dbReference type="GO" id="GO:0042254">
    <property type="term" value="P:ribosome biogenesis"/>
    <property type="evidence" value="ECO:0007669"/>
    <property type="project" value="UniProtKB-UniRule"/>
</dbReference>
<dbReference type="HAMAP" id="MF_01454">
    <property type="entry name" value="GTPase_Obg"/>
    <property type="match status" value="1"/>
</dbReference>
<keyword evidence="3 8" id="KW-0479">Metal-binding</keyword>
<comment type="cofactor">
    <cofactor evidence="8">
        <name>Mg(2+)</name>
        <dbReference type="ChEBI" id="CHEBI:18420"/>
    </cofactor>
</comment>
<dbReference type="Gene3D" id="3.40.50.300">
    <property type="entry name" value="P-loop containing nucleotide triphosphate hydrolases"/>
    <property type="match status" value="1"/>
</dbReference>
<dbReference type="PROSITE" id="PS51710">
    <property type="entry name" value="G_OBG"/>
    <property type="match status" value="1"/>
</dbReference>
<comment type="subcellular location">
    <subcellularLocation>
        <location evidence="8">Cytoplasm</location>
    </subcellularLocation>
</comment>
<comment type="function">
    <text evidence="8">An essential GTPase which binds GTP, GDP and possibly (p)ppGpp with moderate affinity, with high nucleotide exchange rates and a fairly low GTP hydrolysis rate. Plays a role in control of the cell cycle, stress response, ribosome biogenesis and in those bacteria that undergo differentiation, in morphogenesis control.</text>
</comment>
<comment type="subunit">
    <text evidence="8">Monomer.</text>
</comment>
<feature type="binding site" evidence="8">
    <location>
        <begin position="216"/>
        <end position="219"/>
    </location>
    <ligand>
        <name>GTP</name>
        <dbReference type="ChEBI" id="CHEBI:37565"/>
    </ligand>
</feature>
<dbReference type="EC" id="3.6.5.-" evidence="8"/>
<feature type="domain" description="Obg" evidence="10">
    <location>
        <begin position="1"/>
        <end position="162"/>
    </location>
</feature>
<feature type="binding site" evidence="8">
    <location>
        <begin position="169"/>
        <end position="176"/>
    </location>
    <ligand>
        <name>GTP</name>
        <dbReference type="ChEBI" id="CHEBI:37565"/>
    </ligand>
</feature>
<dbReference type="InterPro" id="IPR006074">
    <property type="entry name" value="GTP1-OBG_CS"/>
</dbReference>
<keyword evidence="4 8" id="KW-0547">Nucleotide-binding</keyword>
<keyword evidence="5 8" id="KW-0378">Hydrolase</keyword>
<evidence type="ECO:0000256" key="3">
    <source>
        <dbReference type="ARBA" id="ARBA00022723"/>
    </source>
</evidence>
<evidence type="ECO:0000256" key="8">
    <source>
        <dbReference type="HAMAP-Rule" id="MF_01454"/>
    </source>
</evidence>
<dbReference type="GO" id="GO:0003924">
    <property type="term" value="F:GTPase activity"/>
    <property type="evidence" value="ECO:0007669"/>
    <property type="project" value="UniProtKB-UniRule"/>
</dbReference>
<dbReference type="SUPFAM" id="SSF82051">
    <property type="entry name" value="Obg GTP-binding protein N-terminal domain"/>
    <property type="match status" value="1"/>
</dbReference>
<accession>A0A194AEW3</accession>
<dbReference type="InterPro" id="IPR045086">
    <property type="entry name" value="OBG_GTPase"/>
</dbReference>
<dbReference type="RefSeq" id="WP_069857247.1">
    <property type="nucleotide sequence ID" value="NZ_BDFE01000007.1"/>
</dbReference>
<comment type="similarity">
    <text evidence="1 8">Belongs to the TRAFAC class OBG-HflX-like GTPase superfamily. OBG GTPase family.</text>
</comment>
<dbReference type="Pfam" id="PF01018">
    <property type="entry name" value="GTP1_OBG"/>
    <property type="match status" value="1"/>
</dbReference>
<feature type="binding site" evidence="8">
    <location>
        <position position="196"/>
    </location>
    <ligand>
        <name>Mg(2+)</name>
        <dbReference type="ChEBI" id="CHEBI:18420"/>
    </ligand>
</feature>
<dbReference type="EMBL" id="BDFE01000007">
    <property type="protein sequence ID" value="GAU07735.1"/>
    <property type="molecule type" value="Genomic_DNA"/>
</dbReference>
<dbReference type="FunFam" id="2.70.210.12:FF:000001">
    <property type="entry name" value="GTPase Obg"/>
    <property type="match status" value="1"/>
</dbReference>
<evidence type="ECO:0000313" key="11">
    <source>
        <dbReference type="EMBL" id="GAU07735.1"/>
    </source>
</evidence>
<feature type="domain" description="OBG-type G" evidence="9">
    <location>
        <begin position="163"/>
        <end position="333"/>
    </location>
</feature>
<dbReference type="PRINTS" id="PR00326">
    <property type="entry name" value="GTP1OBG"/>
</dbReference>
<evidence type="ECO:0000313" key="12">
    <source>
        <dbReference type="Proteomes" id="UP000095200"/>
    </source>
</evidence>
<dbReference type="PANTHER" id="PTHR11702">
    <property type="entry name" value="DEVELOPMENTALLY REGULATED GTP-BINDING PROTEIN-RELATED"/>
    <property type="match status" value="1"/>
</dbReference>
<keyword evidence="7 8" id="KW-0342">GTP-binding</keyword>
<dbReference type="GO" id="GO:0043022">
    <property type="term" value="F:ribosome binding"/>
    <property type="evidence" value="ECO:0007669"/>
    <property type="project" value="UniProtKB-ARBA"/>
</dbReference>
<dbReference type="InterPro" id="IPR014100">
    <property type="entry name" value="GTP-bd_Obg/CgtA"/>
</dbReference>
<comment type="caution">
    <text evidence="11">The sequence shown here is derived from an EMBL/GenBank/DDBJ whole genome shotgun (WGS) entry which is preliminary data.</text>
</comment>
<gene>
    <name evidence="8" type="primary">obg</name>
    <name evidence="11" type="ORF">DPF_0433</name>
</gene>
<feature type="binding site" evidence="8">
    <location>
        <position position="176"/>
    </location>
    <ligand>
        <name>Mg(2+)</name>
        <dbReference type="ChEBI" id="CHEBI:18420"/>
    </ligand>
</feature>
<organism evidence="11 12">
    <name type="scientific">Desulfoplanes formicivorans</name>
    <dbReference type="NCBI Taxonomy" id="1592317"/>
    <lineage>
        <taxon>Bacteria</taxon>
        <taxon>Pseudomonadati</taxon>
        <taxon>Thermodesulfobacteriota</taxon>
        <taxon>Desulfovibrionia</taxon>
        <taxon>Desulfovibrionales</taxon>
        <taxon>Desulfoplanaceae</taxon>
        <taxon>Desulfoplanes</taxon>
    </lineage>
</organism>
<dbReference type="STRING" id="1592317.DPF_0433"/>
<evidence type="ECO:0000256" key="7">
    <source>
        <dbReference type="ARBA" id="ARBA00023134"/>
    </source>
</evidence>
<keyword evidence="6 8" id="KW-0460">Magnesium</keyword>
<evidence type="ECO:0000259" key="9">
    <source>
        <dbReference type="PROSITE" id="PS51710"/>
    </source>
</evidence>
<proteinExistence type="inferred from homology"/>
<dbReference type="GO" id="GO:0000287">
    <property type="term" value="F:magnesium ion binding"/>
    <property type="evidence" value="ECO:0007669"/>
    <property type="project" value="InterPro"/>
</dbReference>
<dbReference type="PIRSF" id="PIRSF002401">
    <property type="entry name" value="GTP_bd_Obg/CgtA"/>
    <property type="match status" value="1"/>
</dbReference>
<evidence type="ECO:0000256" key="2">
    <source>
        <dbReference type="ARBA" id="ARBA00022490"/>
    </source>
</evidence>
<keyword evidence="12" id="KW-1185">Reference proteome</keyword>
<feature type="binding site" evidence="8">
    <location>
        <begin position="194"/>
        <end position="198"/>
    </location>
    <ligand>
        <name>GTP</name>
        <dbReference type="ChEBI" id="CHEBI:37565"/>
    </ligand>
</feature>
<dbReference type="Proteomes" id="UP000095200">
    <property type="component" value="Unassembled WGS sequence"/>
</dbReference>
<dbReference type="Gene3D" id="2.70.210.12">
    <property type="entry name" value="GTP1/OBG domain"/>
    <property type="match status" value="1"/>
</dbReference>
<evidence type="ECO:0000256" key="6">
    <source>
        <dbReference type="ARBA" id="ARBA00022842"/>
    </source>
</evidence>
<dbReference type="SUPFAM" id="SSF52540">
    <property type="entry name" value="P-loop containing nucleoside triphosphate hydrolases"/>
    <property type="match status" value="1"/>
</dbReference>
<reference evidence="12" key="1">
    <citation type="submission" date="2016-06" db="EMBL/GenBank/DDBJ databases">
        <title>Draft genome sequence of Desulfoplanes formicivorans strain Pf12B.</title>
        <authorList>
            <person name="Watanabe M."/>
            <person name="Kojima H."/>
            <person name="Fukui M."/>
        </authorList>
    </citation>
    <scope>NUCLEOTIDE SEQUENCE [LARGE SCALE GENOMIC DNA]</scope>
    <source>
        <strain evidence="12">Pf12B</strain>
    </source>
</reference>
<dbReference type="NCBIfam" id="NF008956">
    <property type="entry name" value="PRK12299.1"/>
    <property type="match status" value="1"/>
</dbReference>
<dbReference type="InterPro" id="IPR006169">
    <property type="entry name" value="GTP1_OBG_dom"/>
</dbReference>
<dbReference type="Pfam" id="PF01926">
    <property type="entry name" value="MMR_HSR1"/>
    <property type="match status" value="1"/>
</dbReference>
<dbReference type="NCBIfam" id="NF008955">
    <property type="entry name" value="PRK12297.1"/>
    <property type="match status" value="1"/>
</dbReference>
<dbReference type="GO" id="GO:0005737">
    <property type="term" value="C:cytoplasm"/>
    <property type="evidence" value="ECO:0007669"/>
    <property type="project" value="UniProtKB-SubCell"/>
</dbReference>
<evidence type="ECO:0000259" key="10">
    <source>
        <dbReference type="PROSITE" id="PS51883"/>
    </source>
</evidence>
<dbReference type="InterPro" id="IPR036726">
    <property type="entry name" value="GTP1_OBG_dom_sf"/>
</dbReference>
<dbReference type="PANTHER" id="PTHR11702:SF31">
    <property type="entry name" value="MITOCHONDRIAL RIBOSOME-ASSOCIATED GTPASE 2"/>
    <property type="match status" value="1"/>
</dbReference>
<dbReference type="PROSITE" id="PS00905">
    <property type="entry name" value="GTP1_OBG"/>
    <property type="match status" value="1"/>
</dbReference>
<dbReference type="OrthoDB" id="9807318at2"/>
<dbReference type="GO" id="GO:0005525">
    <property type="term" value="F:GTP binding"/>
    <property type="evidence" value="ECO:0007669"/>
    <property type="project" value="UniProtKB-UniRule"/>
</dbReference>
<feature type="binding site" evidence="8">
    <location>
        <begin position="314"/>
        <end position="316"/>
    </location>
    <ligand>
        <name>GTP</name>
        <dbReference type="ChEBI" id="CHEBI:37565"/>
    </ligand>
</feature>
<dbReference type="InterPro" id="IPR027417">
    <property type="entry name" value="P-loop_NTPase"/>
</dbReference>
<dbReference type="AlphaFoldDB" id="A0A194AEW3"/>
<dbReference type="CDD" id="cd01898">
    <property type="entry name" value="Obg"/>
    <property type="match status" value="1"/>
</dbReference>
<dbReference type="InterPro" id="IPR006073">
    <property type="entry name" value="GTP-bd"/>
</dbReference>
<feature type="binding site" evidence="8">
    <location>
        <begin position="286"/>
        <end position="289"/>
    </location>
    <ligand>
        <name>GTP</name>
        <dbReference type="ChEBI" id="CHEBI:37565"/>
    </ligand>
</feature>
<evidence type="ECO:0000256" key="1">
    <source>
        <dbReference type="ARBA" id="ARBA00007699"/>
    </source>
</evidence>
<dbReference type="InterPro" id="IPR031167">
    <property type="entry name" value="G_OBG"/>
</dbReference>
<keyword evidence="2 8" id="KW-0963">Cytoplasm</keyword>
<dbReference type="PROSITE" id="PS51883">
    <property type="entry name" value="OBG"/>
    <property type="match status" value="1"/>
</dbReference>
<protein>
    <recommendedName>
        <fullName evidence="8">GTPase Obg</fullName>
        <ecNumber evidence="8">3.6.5.-</ecNumber>
    </recommendedName>
    <alternativeName>
        <fullName evidence="8">GTP-binding protein Obg</fullName>
    </alternativeName>
</protein>
<evidence type="ECO:0000256" key="5">
    <source>
        <dbReference type="ARBA" id="ARBA00022801"/>
    </source>
</evidence>
<name>A0A194AEW3_9BACT</name>
<evidence type="ECO:0000256" key="4">
    <source>
        <dbReference type="ARBA" id="ARBA00022741"/>
    </source>
</evidence>